<feature type="domain" description="Ricin B lectin" evidence="9">
    <location>
        <begin position="385"/>
        <end position="512"/>
    </location>
</feature>
<evidence type="ECO:0000256" key="8">
    <source>
        <dbReference type="SAM" id="SignalP"/>
    </source>
</evidence>
<dbReference type="AlphaFoldDB" id="A0A1A9B9N8"/>
<evidence type="ECO:0000256" key="4">
    <source>
        <dbReference type="ARBA" id="ARBA00022801"/>
    </source>
</evidence>
<dbReference type="InterPro" id="IPR035992">
    <property type="entry name" value="Ricin_B-like_lectins"/>
</dbReference>
<evidence type="ECO:0000256" key="7">
    <source>
        <dbReference type="ARBA" id="ARBA00023157"/>
    </source>
</evidence>
<name>A0A1A9B9N8_9ACTN</name>
<evidence type="ECO:0000256" key="1">
    <source>
        <dbReference type="ARBA" id="ARBA00007664"/>
    </source>
</evidence>
<dbReference type="Gene3D" id="2.80.10.50">
    <property type="match status" value="2"/>
</dbReference>
<keyword evidence="4" id="KW-0378">Hydrolase</keyword>
<dbReference type="Proteomes" id="UP000199558">
    <property type="component" value="Unassembled WGS sequence"/>
</dbReference>
<dbReference type="RefSeq" id="WP_091573736.1">
    <property type="nucleotide sequence ID" value="NZ_FLRH01000003.1"/>
</dbReference>
<protein>
    <submittedName>
        <fullName evidence="10">Streptogrisin C. Serine peptidase. MEROPS family S01A</fullName>
    </submittedName>
</protein>
<dbReference type="GO" id="GO:0006508">
    <property type="term" value="P:proteolysis"/>
    <property type="evidence" value="ECO:0007669"/>
    <property type="project" value="UniProtKB-KW"/>
</dbReference>
<evidence type="ECO:0000256" key="3">
    <source>
        <dbReference type="ARBA" id="ARBA00022729"/>
    </source>
</evidence>
<dbReference type="InterPro" id="IPR004236">
    <property type="entry name" value="Pept_S1_alpha_lytic"/>
</dbReference>
<dbReference type="SMART" id="SM00458">
    <property type="entry name" value="RICIN"/>
    <property type="match status" value="1"/>
</dbReference>
<dbReference type="Gene3D" id="3.30.300.50">
    <property type="match status" value="2"/>
</dbReference>
<evidence type="ECO:0000256" key="2">
    <source>
        <dbReference type="ARBA" id="ARBA00022670"/>
    </source>
</evidence>
<keyword evidence="3 8" id="KW-0732">Signal</keyword>
<dbReference type="CDD" id="cd21112">
    <property type="entry name" value="alphaLP-like"/>
    <property type="match status" value="1"/>
</dbReference>
<keyword evidence="7" id="KW-1015">Disulfide bond</keyword>
<dbReference type="InterPro" id="IPR009003">
    <property type="entry name" value="Peptidase_S1_PA"/>
</dbReference>
<sequence>MIRTMALLTAVTLGLSIPAAPTAAPAAHEAGARPAVTGPPAGMAAAMRRDLHLTDDQLTARLTAEAAAAVVDRRLRSHLGTRYAGSWLEADGPLTVAVTEASAADAVRAEGARPRLVPRTLTSLTSARTALDRSAAGRPPGAAARGWYVDVAANEMVVRVAPGQERVGRAFVRGAGLADALVRYAPAPDAPRPMYDIRGGDQFVINGNVLCSVGFAVVGGFVTAGHCGGTGSPTRGFNNVAQGTFAGSSFPGNDYAWVRTTADWTPRPWVNNYAGGNAPVAGSRDAVIGSSVCRSGRTTGWRCGTLLGREETVNYAQGAVYGLSRSNACAEGGDSGGAWLSGDQAQGVTSGGSGNCSTGGTMWFQPVNEILGVYGLSLVTTGGGGAGTRIISNWNNKCIDVPNSNFADGVPLQTWTCNGTAAQGWTFTGGSLRTQNNKCMDVAWGSRDNGAVIQIANCSGNPAQQFVLSAAGDLVNPQANKCVDIKDWNGNDGARLILWECAGTANQKWRTG</sequence>
<feature type="chain" id="PRO_5038925311" evidence="8">
    <location>
        <begin position="24"/>
        <end position="512"/>
    </location>
</feature>
<dbReference type="InterPro" id="IPR000772">
    <property type="entry name" value="Ricin_B_lectin"/>
</dbReference>
<evidence type="ECO:0000313" key="11">
    <source>
        <dbReference type="Proteomes" id="UP000199558"/>
    </source>
</evidence>
<keyword evidence="11" id="KW-1185">Reference proteome</keyword>
<dbReference type="PROSITE" id="PS50231">
    <property type="entry name" value="RICIN_B_LECTIN"/>
    <property type="match status" value="1"/>
</dbReference>
<gene>
    <name evidence="10" type="ORF">GA0070622_2872</name>
</gene>
<evidence type="ECO:0000259" key="9">
    <source>
        <dbReference type="SMART" id="SM00458"/>
    </source>
</evidence>
<keyword evidence="2" id="KW-0645">Protease</keyword>
<feature type="signal peptide" evidence="8">
    <location>
        <begin position="1"/>
        <end position="23"/>
    </location>
</feature>
<dbReference type="SUPFAM" id="SSF50494">
    <property type="entry name" value="Trypsin-like serine proteases"/>
    <property type="match status" value="1"/>
</dbReference>
<dbReference type="InterPro" id="IPR035070">
    <property type="entry name" value="Streptogrisin_prodomain"/>
</dbReference>
<dbReference type="PRINTS" id="PR00861">
    <property type="entry name" value="ALYTICPTASE"/>
</dbReference>
<dbReference type="OrthoDB" id="8781117at2"/>
<dbReference type="EMBL" id="FLRH01000003">
    <property type="protein sequence ID" value="SBT65858.1"/>
    <property type="molecule type" value="Genomic_DNA"/>
</dbReference>
<organism evidence="10 11">
    <name type="scientific">Micromonospora sediminicola</name>
    <dbReference type="NCBI Taxonomy" id="946078"/>
    <lineage>
        <taxon>Bacteria</taxon>
        <taxon>Bacillati</taxon>
        <taxon>Actinomycetota</taxon>
        <taxon>Actinomycetes</taxon>
        <taxon>Micromonosporales</taxon>
        <taxon>Micromonosporaceae</taxon>
        <taxon>Micromonospora</taxon>
    </lineage>
</organism>
<dbReference type="InterPro" id="IPR043504">
    <property type="entry name" value="Peptidase_S1_PA_chymotrypsin"/>
</dbReference>
<dbReference type="STRING" id="946078.GA0070622_2872"/>
<dbReference type="SUPFAM" id="SSF50370">
    <property type="entry name" value="Ricin B-like lectins"/>
    <property type="match status" value="1"/>
</dbReference>
<accession>A0A1A9B9N8</accession>
<dbReference type="GO" id="GO:0004252">
    <property type="term" value="F:serine-type endopeptidase activity"/>
    <property type="evidence" value="ECO:0007669"/>
    <property type="project" value="InterPro"/>
</dbReference>
<reference evidence="11" key="1">
    <citation type="submission" date="2016-06" db="EMBL/GenBank/DDBJ databases">
        <authorList>
            <person name="Varghese N."/>
            <person name="Submissions Spin"/>
        </authorList>
    </citation>
    <scope>NUCLEOTIDE SEQUENCE [LARGE SCALE GENOMIC DNA]</scope>
    <source>
        <strain evidence="11">DSM 45794</strain>
    </source>
</reference>
<dbReference type="InterPro" id="IPR001316">
    <property type="entry name" value="Pept_S1A_streptogrisin"/>
</dbReference>
<evidence type="ECO:0000256" key="6">
    <source>
        <dbReference type="ARBA" id="ARBA00023145"/>
    </source>
</evidence>
<dbReference type="GO" id="GO:0005576">
    <property type="term" value="C:extracellular region"/>
    <property type="evidence" value="ECO:0007669"/>
    <property type="project" value="InterPro"/>
</dbReference>
<dbReference type="Gene3D" id="2.40.10.10">
    <property type="entry name" value="Trypsin-like serine proteases"/>
    <property type="match status" value="2"/>
</dbReference>
<evidence type="ECO:0000256" key="5">
    <source>
        <dbReference type="ARBA" id="ARBA00022825"/>
    </source>
</evidence>
<proteinExistence type="inferred from homology"/>
<comment type="similarity">
    <text evidence="1">Belongs to the peptidase S1 family.</text>
</comment>
<dbReference type="Pfam" id="PF00652">
    <property type="entry name" value="Ricin_B_lectin"/>
    <property type="match status" value="1"/>
</dbReference>
<dbReference type="Pfam" id="PF02983">
    <property type="entry name" value="Pro_Al_protease"/>
    <property type="match status" value="1"/>
</dbReference>
<evidence type="ECO:0000313" key="10">
    <source>
        <dbReference type="EMBL" id="SBT65858.1"/>
    </source>
</evidence>
<keyword evidence="6" id="KW-0865">Zymogen</keyword>
<keyword evidence="5" id="KW-0720">Serine protease</keyword>